<evidence type="ECO:0000256" key="2">
    <source>
        <dbReference type="ARBA" id="ARBA00007317"/>
    </source>
</evidence>
<comment type="caution">
    <text evidence="8">The sequence shown here is derived from an EMBL/GenBank/DDBJ whole genome shotgun (WGS) entry which is preliminary data.</text>
</comment>
<dbReference type="InterPro" id="IPR000089">
    <property type="entry name" value="Biotin_lipoyl"/>
</dbReference>
<comment type="similarity">
    <text evidence="2 4">Belongs to the 2-oxoacid dehydrogenase family.</text>
</comment>
<proteinExistence type="inferred from homology"/>
<evidence type="ECO:0000256" key="3">
    <source>
        <dbReference type="ARBA" id="ARBA00022823"/>
    </source>
</evidence>
<dbReference type="Gene3D" id="2.40.50.100">
    <property type="match status" value="1"/>
</dbReference>
<keyword evidence="9" id="KW-1185">Reference proteome</keyword>
<dbReference type="PROSITE" id="PS50968">
    <property type="entry name" value="BIOTINYL_LIPOYL"/>
    <property type="match status" value="1"/>
</dbReference>
<evidence type="ECO:0000256" key="4">
    <source>
        <dbReference type="RuleBase" id="RU003423"/>
    </source>
</evidence>
<dbReference type="RefSeq" id="WP_244055189.1">
    <property type="nucleotide sequence ID" value="NZ_BQXH01000009.1"/>
</dbReference>
<name>A0ABQ5JH92_9LACO</name>
<keyword evidence="4" id="KW-0012">Acyltransferase</keyword>
<dbReference type="InterPro" id="IPR036625">
    <property type="entry name" value="E3-bd_dom_sf"/>
</dbReference>
<evidence type="ECO:0000313" key="9">
    <source>
        <dbReference type="Proteomes" id="UP001055149"/>
    </source>
</evidence>
<feature type="domain" description="Lipoyl-binding" evidence="6">
    <location>
        <begin position="2"/>
        <end position="77"/>
    </location>
</feature>
<evidence type="ECO:0000313" key="8">
    <source>
        <dbReference type="EMBL" id="GKS81443.1"/>
    </source>
</evidence>
<sequence>MATAITMPKLGLTMTEGTIEEWTKNEGDTVEKGEVVARISSEKLTSDVEAPASGTLIKILVQEGEDLPIKEDMGYIGEAGEEVGGAAAAPAAAETPATPAAEAAPVAATPAPAVPERKEGERIFVTPLARKIAAEKGIDYAAVTGTGGNGRITRRDVEAYAANPPAPVAAPVAAAAAPAAPKWGAGLKGMRKAVATNMMQSLTTTAQVTLQRKVDLDALMAFRSDIKAKAGDQLQDGQLSINTLITRAAILALQETPQMNSNYGDGELKHIDSVNIGEAVGLPEGLIVPIIKDAQNMNLTVLGRELRHVADLAHEGGLTPDQMSGGTFTITNLGGEGIEYFTPIINPPEIGILGVGAMAKELTLKDDGQIGTTAKLPLSLTFDHQIIDGQQAAQFLGKIAENLQNPYKLIL</sequence>
<keyword evidence="3 4" id="KW-0450">Lipoyl</keyword>
<dbReference type="SUPFAM" id="SSF51230">
    <property type="entry name" value="Single hybrid motif"/>
    <property type="match status" value="1"/>
</dbReference>
<dbReference type="InterPro" id="IPR023213">
    <property type="entry name" value="CAT-like_dom_sf"/>
</dbReference>
<comment type="cofactor">
    <cofactor evidence="1 4">
        <name>(R)-lipoate</name>
        <dbReference type="ChEBI" id="CHEBI:83088"/>
    </cofactor>
</comment>
<evidence type="ECO:0000259" key="6">
    <source>
        <dbReference type="PROSITE" id="PS50968"/>
    </source>
</evidence>
<dbReference type="PROSITE" id="PS51826">
    <property type="entry name" value="PSBD"/>
    <property type="match status" value="1"/>
</dbReference>
<dbReference type="Pfam" id="PF00364">
    <property type="entry name" value="Biotin_lipoyl"/>
    <property type="match status" value="1"/>
</dbReference>
<feature type="compositionally biased region" description="Low complexity" evidence="5">
    <location>
        <begin position="87"/>
        <end position="111"/>
    </location>
</feature>
<dbReference type="Proteomes" id="UP001055149">
    <property type="component" value="Unassembled WGS sequence"/>
</dbReference>
<dbReference type="InterPro" id="IPR011053">
    <property type="entry name" value="Single_hybrid_motif"/>
</dbReference>
<dbReference type="Pfam" id="PF00198">
    <property type="entry name" value="2-oxoacid_dh"/>
    <property type="match status" value="1"/>
</dbReference>
<feature type="region of interest" description="Disordered" evidence="5">
    <location>
        <begin position="87"/>
        <end position="115"/>
    </location>
</feature>
<evidence type="ECO:0000256" key="5">
    <source>
        <dbReference type="SAM" id="MobiDB-lite"/>
    </source>
</evidence>
<dbReference type="InterPro" id="IPR001078">
    <property type="entry name" value="2-oxoacid_DH_actylTfrase"/>
</dbReference>
<keyword evidence="4" id="KW-0808">Transferase</keyword>
<dbReference type="EC" id="2.3.1.-" evidence="4"/>
<dbReference type="Gene3D" id="3.30.559.10">
    <property type="entry name" value="Chloramphenicol acetyltransferase-like domain"/>
    <property type="match status" value="1"/>
</dbReference>
<feature type="domain" description="Peripheral subunit-binding (PSBD)" evidence="7">
    <location>
        <begin position="124"/>
        <end position="161"/>
    </location>
</feature>
<dbReference type="InterPro" id="IPR045257">
    <property type="entry name" value="E2/Pdx1"/>
</dbReference>
<dbReference type="SUPFAM" id="SSF52777">
    <property type="entry name" value="CoA-dependent acyltransferases"/>
    <property type="match status" value="1"/>
</dbReference>
<dbReference type="PANTHER" id="PTHR23151:SF90">
    <property type="entry name" value="DIHYDROLIPOYLLYSINE-RESIDUE ACETYLTRANSFERASE COMPONENT OF PYRUVATE DEHYDROGENASE COMPLEX, MITOCHONDRIAL-RELATED"/>
    <property type="match status" value="1"/>
</dbReference>
<organism evidence="8 9">
    <name type="scientific">Ligilactobacillus pabuli</name>
    <dbReference type="NCBI Taxonomy" id="2886039"/>
    <lineage>
        <taxon>Bacteria</taxon>
        <taxon>Bacillati</taxon>
        <taxon>Bacillota</taxon>
        <taxon>Bacilli</taxon>
        <taxon>Lactobacillales</taxon>
        <taxon>Lactobacillaceae</taxon>
        <taxon>Ligilactobacillus</taxon>
    </lineage>
</organism>
<reference evidence="8" key="1">
    <citation type="journal article" date="2022" name="Int. J. Syst. Evol. Microbiol.">
        <title>A novel species of lactic acid bacteria, Ligilactobacillus pabuli sp. nov., isolated from alfalfa silage.</title>
        <authorList>
            <person name="Tohno M."/>
            <person name="Tanizawa Y."/>
            <person name="Sawada H."/>
            <person name="Sakamoto M."/>
            <person name="Ohkuma M."/>
            <person name="Kobayashi H."/>
        </authorList>
    </citation>
    <scope>NUCLEOTIDE SEQUENCE</scope>
    <source>
        <strain evidence="8">AF129</strain>
    </source>
</reference>
<dbReference type="PANTHER" id="PTHR23151">
    <property type="entry name" value="DIHYDROLIPOAMIDE ACETYL/SUCCINYL-TRANSFERASE-RELATED"/>
    <property type="match status" value="1"/>
</dbReference>
<dbReference type="Pfam" id="PF02817">
    <property type="entry name" value="E3_binding"/>
    <property type="match status" value="1"/>
</dbReference>
<gene>
    <name evidence="8" type="primary">pdhC</name>
    <name evidence="8" type="ORF">LPAF129_11290</name>
</gene>
<dbReference type="CDD" id="cd06849">
    <property type="entry name" value="lipoyl_domain"/>
    <property type="match status" value="1"/>
</dbReference>
<evidence type="ECO:0000256" key="1">
    <source>
        <dbReference type="ARBA" id="ARBA00001938"/>
    </source>
</evidence>
<dbReference type="Gene3D" id="4.10.320.10">
    <property type="entry name" value="E3-binding domain"/>
    <property type="match status" value="1"/>
</dbReference>
<protein>
    <recommendedName>
        <fullName evidence="4">Dihydrolipoamide acetyltransferase component of pyruvate dehydrogenase complex</fullName>
        <ecNumber evidence="4">2.3.1.-</ecNumber>
    </recommendedName>
</protein>
<keyword evidence="8" id="KW-0670">Pyruvate</keyword>
<evidence type="ECO:0000259" key="7">
    <source>
        <dbReference type="PROSITE" id="PS51826"/>
    </source>
</evidence>
<dbReference type="SUPFAM" id="SSF47005">
    <property type="entry name" value="Peripheral subunit-binding domain of 2-oxo acid dehydrogenase complex"/>
    <property type="match status" value="1"/>
</dbReference>
<dbReference type="EMBL" id="BQXH01000009">
    <property type="protein sequence ID" value="GKS81443.1"/>
    <property type="molecule type" value="Genomic_DNA"/>
</dbReference>
<accession>A0ABQ5JH92</accession>
<dbReference type="InterPro" id="IPR004167">
    <property type="entry name" value="PSBD"/>
</dbReference>